<sequence>MVFSRNLNQIRILLLIHLSELIFLKTIGLFSLTNIPLFDHMDPIAGSDIKRDKRKDFPLSNSKDEYLEKLRKVYILRIRELEKILPFALKGWVYKTLLTIKIYYDVMVESIDSMLELLRLIGEDEPFRSRFGIYDDKWIYQRKFLHLGKKLSQNPIIPIMLIIGSDLDLTNSIRNSPSHIEEVFPALITQWAKDIILGVKIELAS</sequence>
<gene>
    <name evidence="2" type="ORF">LCGC14_1034550</name>
</gene>
<protein>
    <submittedName>
        <fullName evidence="2">Uncharacterized protein</fullName>
    </submittedName>
</protein>
<evidence type="ECO:0000256" key="1">
    <source>
        <dbReference type="SAM" id="Phobius"/>
    </source>
</evidence>
<reference evidence="2" key="1">
    <citation type="journal article" date="2015" name="Nature">
        <title>Complex archaea that bridge the gap between prokaryotes and eukaryotes.</title>
        <authorList>
            <person name="Spang A."/>
            <person name="Saw J.H."/>
            <person name="Jorgensen S.L."/>
            <person name="Zaremba-Niedzwiedzka K."/>
            <person name="Martijn J."/>
            <person name="Lind A.E."/>
            <person name="van Eijk R."/>
            <person name="Schleper C."/>
            <person name="Guy L."/>
            <person name="Ettema T.J."/>
        </authorList>
    </citation>
    <scope>NUCLEOTIDE SEQUENCE</scope>
</reference>
<organism evidence="2">
    <name type="scientific">marine sediment metagenome</name>
    <dbReference type="NCBI Taxonomy" id="412755"/>
    <lineage>
        <taxon>unclassified sequences</taxon>
        <taxon>metagenomes</taxon>
        <taxon>ecological metagenomes</taxon>
    </lineage>
</organism>
<keyword evidence="1" id="KW-0812">Transmembrane</keyword>
<dbReference type="AlphaFoldDB" id="A0A0F9NF80"/>
<feature type="transmembrane region" description="Helical" evidence="1">
    <location>
        <begin position="12"/>
        <end position="32"/>
    </location>
</feature>
<dbReference type="EMBL" id="LAZR01004225">
    <property type="protein sequence ID" value="KKN10642.1"/>
    <property type="molecule type" value="Genomic_DNA"/>
</dbReference>
<proteinExistence type="predicted"/>
<comment type="caution">
    <text evidence="2">The sequence shown here is derived from an EMBL/GenBank/DDBJ whole genome shotgun (WGS) entry which is preliminary data.</text>
</comment>
<accession>A0A0F9NF80</accession>
<evidence type="ECO:0000313" key="2">
    <source>
        <dbReference type="EMBL" id="KKN10642.1"/>
    </source>
</evidence>
<keyword evidence="1" id="KW-0472">Membrane</keyword>
<name>A0A0F9NF80_9ZZZZ</name>
<keyword evidence="1" id="KW-1133">Transmembrane helix</keyword>